<keyword evidence="2" id="KW-1185">Reference proteome</keyword>
<evidence type="ECO:0000313" key="1">
    <source>
        <dbReference type="EMBL" id="KAJ2980774.1"/>
    </source>
</evidence>
<proteinExistence type="predicted"/>
<dbReference type="Proteomes" id="UP001143910">
    <property type="component" value="Unassembled WGS sequence"/>
</dbReference>
<gene>
    <name evidence="1" type="ORF">NQ176_g2430</name>
</gene>
<comment type="caution">
    <text evidence="1">The sequence shown here is derived from an EMBL/GenBank/DDBJ whole genome shotgun (WGS) entry which is preliminary data.</text>
</comment>
<dbReference type="EMBL" id="JANJQO010000173">
    <property type="protein sequence ID" value="KAJ2980774.1"/>
    <property type="molecule type" value="Genomic_DNA"/>
</dbReference>
<name>A0ACC1NNX3_9HYPO</name>
<protein>
    <submittedName>
        <fullName evidence="1">Uncharacterized protein</fullName>
    </submittedName>
</protein>
<sequence>MEDAVKSNKTDTTAQRPSVSTGSNMEHKGTANSLDVAAYFPEQTLRRNLGSFSSVAVGFNIVNALVGIGSSLAVAVAAGGTVTIIYGCIFAGIAYTCVGASLAEMASIFPTAGGQYHFASILAPAKYSRPISYICGIISIFSWIAICAAATILMSQAILALPIHFLYNYTAKTWHYFLVYQGVNLVYLLNNIFFLKRAPWIHDIGLWLAISGFVVITITCLAISDKQSSAHVWGDFENSTGWTDGVAFITGLTTPCLMYAGIDAILHLAEEVNEPKRAVPRALMSTVAVGFGTGLVFAVAMCYCIQDLNALLDTAMPIYALWIAATKSEAAGTVFQVCLALNLGFVANASQQTTSRLLWAFGRDNGFVFSGVFSTVHPGLEIPLWSLLINAFWVLVFGCIYLGSSAAFNAILNSAIILQIVSFAIPCTLLLWQKRSSLLLPETRAFKLPGAIGWIANIGVVITAIIQVVFFTFPPALPVSGSTMNYAVVVFAIMALLAVGNWFLHARKQYKAPVIEYLQ</sequence>
<accession>A0ACC1NNX3</accession>
<organism evidence="1 2">
    <name type="scientific">Zarea fungicola</name>
    <dbReference type="NCBI Taxonomy" id="93591"/>
    <lineage>
        <taxon>Eukaryota</taxon>
        <taxon>Fungi</taxon>
        <taxon>Dikarya</taxon>
        <taxon>Ascomycota</taxon>
        <taxon>Pezizomycotina</taxon>
        <taxon>Sordariomycetes</taxon>
        <taxon>Hypocreomycetidae</taxon>
        <taxon>Hypocreales</taxon>
        <taxon>Cordycipitaceae</taxon>
        <taxon>Zarea</taxon>
    </lineage>
</organism>
<reference evidence="1" key="1">
    <citation type="submission" date="2022-08" db="EMBL/GenBank/DDBJ databases">
        <title>Genome Sequence of Lecanicillium fungicola.</title>
        <authorList>
            <person name="Buettner E."/>
        </authorList>
    </citation>
    <scope>NUCLEOTIDE SEQUENCE</scope>
    <source>
        <strain evidence="1">Babe33</strain>
    </source>
</reference>
<evidence type="ECO:0000313" key="2">
    <source>
        <dbReference type="Proteomes" id="UP001143910"/>
    </source>
</evidence>